<evidence type="ECO:0000256" key="1">
    <source>
        <dbReference type="SAM" id="MobiDB-lite"/>
    </source>
</evidence>
<gene>
    <name evidence="2" type="ORF">LACBIDRAFT_302560</name>
</gene>
<dbReference type="Proteomes" id="UP000001194">
    <property type="component" value="Unassembled WGS sequence"/>
</dbReference>
<feature type="compositionally biased region" description="Polar residues" evidence="1">
    <location>
        <begin position="1"/>
        <end position="10"/>
    </location>
</feature>
<evidence type="ECO:0000313" key="2">
    <source>
        <dbReference type="EMBL" id="EDR05902.1"/>
    </source>
</evidence>
<dbReference type="EMBL" id="DS547111">
    <property type="protein sequence ID" value="EDR05902.1"/>
    <property type="molecule type" value="Genomic_DNA"/>
</dbReference>
<sequence>MARQANLTSTQPQPPRARQHQASVWFDAHGSWIMVCHLGIAFTEISGGRLLN</sequence>
<protein>
    <submittedName>
        <fullName evidence="2">Predicted protein</fullName>
    </submittedName>
</protein>
<evidence type="ECO:0000313" key="3">
    <source>
        <dbReference type="Proteomes" id="UP000001194"/>
    </source>
</evidence>
<accession>B0DHV9</accession>
<reference evidence="2 3" key="1">
    <citation type="journal article" date="2008" name="Nature">
        <title>The genome of Laccaria bicolor provides insights into mycorrhizal symbiosis.</title>
        <authorList>
            <person name="Martin F."/>
            <person name="Aerts A."/>
            <person name="Ahren D."/>
            <person name="Brun A."/>
            <person name="Danchin E.G.J."/>
            <person name="Duchaussoy F."/>
            <person name="Gibon J."/>
            <person name="Kohler A."/>
            <person name="Lindquist E."/>
            <person name="Pereda V."/>
            <person name="Salamov A."/>
            <person name="Shapiro H.J."/>
            <person name="Wuyts J."/>
            <person name="Blaudez D."/>
            <person name="Buee M."/>
            <person name="Brokstein P."/>
            <person name="Canbaeck B."/>
            <person name="Cohen D."/>
            <person name="Courty P.E."/>
            <person name="Coutinho P.M."/>
            <person name="Delaruelle C."/>
            <person name="Detter J.C."/>
            <person name="Deveau A."/>
            <person name="DiFazio S."/>
            <person name="Duplessis S."/>
            <person name="Fraissinet-Tachet L."/>
            <person name="Lucic E."/>
            <person name="Frey-Klett P."/>
            <person name="Fourrey C."/>
            <person name="Feussner I."/>
            <person name="Gay G."/>
            <person name="Grimwood J."/>
            <person name="Hoegger P.J."/>
            <person name="Jain P."/>
            <person name="Kilaru S."/>
            <person name="Labbe J."/>
            <person name="Lin Y.C."/>
            <person name="Legue V."/>
            <person name="Le Tacon F."/>
            <person name="Marmeisse R."/>
            <person name="Melayah D."/>
            <person name="Montanini B."/>
            <person name="Muratet M."/>
            <person name="Nehls U."/>
            <person name="Niculita-Hirzel H."/>
            <person name="Oudot-Le Secq M.P."/>
            <person name="Peter M."/>
            <person name="Quesneville H."/>
            <person name="Rajashekar B."/>
            <person name="Reich M."/>
            <person name="Rouhier N."/>
            <person name="Schmutz J."/>
            <person name="Yin T."/>
            <person name="Chalot M."/>
            <person name="Henrissat B."/>
            <person name="Kuees U."/>
            <person name="Lucas S."/>
            <person name="Van de Peer Y."/>
            <person name="Podila G.K."/>
            <person name="Polle A."/>
            <person name="Pukkila P.J."/>
            <person name="Richardson P.M."/>
            <person name="Rouze P."/>
            <person name="Sanders I.R."/>
            <person name="Stajich J.E."/>
            <person name="Tunlid A."/>
            <person name="Tuskan G."/>
            <person name="Grigoriev I.V."/>
        </authorList>
    </citation>
    <scope>NUCLEOTIDE SEQUENCE [LARGE SCALE GENOMIC DNA]</scope>
    <source>
        <strain evidence="3">S238N-H82 / ATCC MYA-4686</strain>
    </source>
</reference>
<name>B0DHV9_LACBS</name>
<dbReference type="InParanoid" id="B0DHV9"/>
<keyword evidence="3" id="KW-1185">Reference proteome</keyword>
<dbReference type="RefSeq" id="XP_001883578.1">
    <property type="nucleotide sequence ID" value="XM_001883543.1"/>
</dbReference>
<proteinExistence type="predicted"/>
<dbReference type="HOGENOM" id="CLU_3087630_0_0_1"/>
<dbReference type="KEGG" id="lbc:LACBIDRAFT_302560"/>
<dbReference type="AlphaFoldDB" id="B0DHV9"/>
<dbReference type="GeneID" id="6079069"/>
<organism evidence="3">
    <name type="scientific">Laccaria bicolor (strain S238N-H82 / ATCC MYA-4686)</name>
    <name type="common">Bicoloured deceiver</name>
    <name type="synonym">Laccaria laccata var. bicolor</name>
    <dbReference type="NCBI Taxonomy" id="486041"/>
    <lineage>
        <taxon>Eukaryota</taxon>
        <taxon>Fungi</taxon>
        <taxon>Dikarya</taxon>
        <taxon>Basidiomycota</taxon>
        <taxon>Agaricomycotina</taxon>
        <taxon>Agaricomycetes</taxon>
        <taxon>Agaricomycetidae</taxon>
        <taxon>Agaricales</taxon>
        <taxon>Agaricineae</taxon>
        <taxon>Hydnangiaceae</taxon>
        <taxon>Laccaria</taxon>
    </lineage>
</organism>
<feature type="region of interest" description="Disordered" evidence="1">
    <location>
        <begin position="1"/>
        <end position="21"/>
    </location>
</feature>